<comment type="caution">
    <text evidence="2">The sequence shown here is derived from an EMBL/GenBank/DDBJ whole genome shotgun (WGS) entry which is preliminary data.</text>
</comment>
<dbReference type="AlphaFoldDB" id="V6J111"/>
<sequence>MSTVKLASKRLLLKALSLNELVHINNGEMNSSELHIEPEAMSDTALLAIAKKIKKMQGVHEDNHNWYTYWLIIDKKTEKGIGFIGFKGLPDENGYSEVGYSISPNYRKKGLMTEALRTLMVWASEPPSCKAIVANVLKTNIGSIKVLSNCTFQLVNSNELENSYLHNF</sequence>
<accession>V6J111</accession>
<dbReference type="STRING" id="1395513.P343_02295"/>
<dbReference type="InterPro" id="IPR051531">
    <property type="entry name" value="N-acetyltransferase"/>
</dbReference>
<dbReference type="EMBL" id="AWTC01000001">
    <property type="protein sequence ID" value="EST13593.1"/>
    <property type="molecule type" value="Genomic_DNA"/>
</dbReference>
<dbReference type="SUPFAM" id="SSF55729">
    <property type="entry name" value="Acyl-CoA N-acyltransferases (Nat)"/>
    <property type="match status" value="1"/>
</dbReference>
<protein>
    <submittedName>
        <fullName evidence="2">Acetyltransferase</fullName>
    </submittedName>
</protein>
<keyword evidence="2" id="KW-0808">Transferase</keyword>
<reference evidence="2 3" key="1">
    <citation type="journal article" date="2013" name="Genome Announc.">
        <title>Genome Sequence of Sporolactobacillus laevolacticus DSM442, an Efficient Polymer-Grade D-Lactate Producer from Agricultural Waste Cottonseed as a Nitrogen Source.</title>
        <authorList>
            <person name="Wang H."/>
            <person name="Wang L."/>
            <person name="Ju J."/>
            <person name="Yu B."/>
            <person name="Ma Y."/>
        </authorList>
    </citation>
    <scope>NUCLEOTIDE SEQUENCE [LARGE SCALE GENOMIC DNA]</scope>
    <source>
        <strain evidence="2 3">DSM 442</strain>
    </source>
</reference>
<dbReference type="InterPro" id="IPR000182">
    <property type="entry name" value="GNAT_dom"/>
</dbReference>
<dbReference type="GO" id="GO:0016747">
    <property type="term" value="F:acyltransferase activity, transferring groups other than amino-acyl groups"/>
    <property type="evidence" value="ECO:0007669"/>
    <property type="project" value="InterPro"/>
</dbReference>
<dbReference type="PANTHER" id="PTHR43792">
    <property type="entry name" value="GNAT FAMILY, PUTATIVE (AFU_ORTHOLOGUE AFUA_3G00765)-RELATED-RELATED"/>
    <property type="match status" value="1"/>
</dbReference>
<feature type="domain" description="N-acetyltransferase" evidence="1">
    <location>
        <begin position="34"/>
        <end position="168"/>
    </location>
</feature>
<evidence type="ECO:0000313" key="3">
    <source>
        <dbReference type="Proteomes" id="UP000018296"/>
    </source>
</evidence>
<dbReference type="InterPro" id="IPR016181">
    <property type="entry name" value="Acyl_CoA_acyltransferase"/>
</dbReference>
<dbReference type="Proteomes" id="UP000018296">
    <property type="component" value="Unassembled WGS sequence"/>
</dbReference>
<evidence type="ECO:0000313" key="2">
    <source>
        <dbReference type="EMBL" id="EST13593.1"/>
    </source>
</evidence>
<dbReference type="PANTHER" id="PTHR43792:SF13">
    <property type="entry name" value="ACETYLTRANSFERASE"/>
    <property type="match status" value="1"/>
</dbReference>
<dbReference type="PATRIC" id="fig|1395513.3.peg.465"/>
<gene>
    <name evidence="2" type="ORF">P343_02295</name>
</gene>
<dbReference type="CDD" id="cd04301">
    <property type="entry name" value="NAT_SF"/>
    <property type="match status" value="1"/>
</dbReference>
<organism evidence="2 3">
    <name type="scientific">Sporolactobacillus laevolacticus DSM 442</name>
    <dbReference type="NCBI Taxonomy" id="1395513"/>
    <lineage>
        <taxon>Bacteria</taxon>
        <taxon>Bacillati</taxon>
        <taxon>Bacillota</taxon>
        <taxon>Bacilli</taxon>
        <taxon>Bacillales</taxon>
        <taxon>Sporolactobacillaceae</taxon>
        <taxon>Sporolactobacillus</taxon>
    </lineage>
</organism>
<dbReference type="Gene3D" id="3.40.630.30">
    <property type="match status" value="1"/>
</dbReference>
<keyword evidence="3" id="KW-1185">Reference proteome</keyword>
<proteinExistence type="predicted"/>
<dbReference type="OrthoDB" id="452315at2"/>
<dbReference type="Pfam" id="PF13302">
    <property type="entry name" value="Acetyltransf_3"/>
    <property type="match status" value="1"/>
</dbReference>
<dbReference type="PROSITE" id="PS51186">
    <property type="entry name" value="GNAT"/>
    <property type="match status" value="1"/>
</dbReference>
<dbReference type="eggNOG" id="COG1670">
    <property type="taxonomic scope" value="Bacteria"/>
</dbReference>
<name>V6J111_9BACL</name>
<dbReference type="RefSeq" id="WP_023508770.1">
    <property type="nucleotide sequence ID" value="NZ_AWTC01000001.1"/>
</dbReference>
<evidence type="ECO:0000259" key="1">
    <source>
        <dbReference type="PROSITE" id="PS51186"/>
    </source>
</evidence>